<dbReference type="AlphaFoldDB" id="A0A7S4FGT7"/>
<gene>
    <name evidence="2" type="ORF">EGYM00163_LOCUS5430</name>
</gene>
<sequence length="190" mass="21355">MAATPGVQFEVVWKPFQLDPTLPAQGKDKIQHYERKFGAGIKDQFPAMAQRMNRHGVEVKLIEGSKVANTMNAHRLLHYTLSHYGWEMQHKVHESLFRKNFNEGRNMGDDSELLDAATEAGYTEAQVSAVKEYLASDQDKGLIAEQDSQNKLRGISGVPYFEFEGQVGKGISGAQEPDIFVRIFNHMKSA</sequence>
<dbReference type="PANTHER" id="PTHR13887">
    <property type="entry name" value="GLUTATHIONE S-TRANSFERASE KAPPA"/>
    <property type="match status" value="1"/>
</dbReference>
<dbReference type="InterPro" id="IPR001853">
    <property type="entry name" value="DSBA-like_thioredoxin_dom"/>
</dbReference>
<dbReference type="SUPFAM" id="SSF52833">
    <property type="entry name" value="Thioredoxin-like"/>
    <property type="match status" value="1"/>
</dbReference>
<feature type="domain" description="DSBA-like thioredoxin" evidence="1">
    <location>
        <begin position="8"/>
        <end position="181"/>
    </location>
</feature>
<dbReference type="GO" id="GO:0016491">
    <property type="term" value="F:oxidoreductase activity"/>
    <property type="evidence" value="ECO:0007669"/>
    <property type="project" value="InterPro"/>
</dbReference>
<organism evidence="2">
    <name type="scientific">Eutreptiella gymnastica</name>
    <dbReference type="NCBI Taxonomy" id="73025"/>
    <lineage>
        <taxon>Eukaryota</taxon>
        <taxon>Discoba</taxon>
        <taxon>Euglenozoa</taxon>
        <taxon>Euglenida</taxon>
        <taxon>Spirocuta</taxon>
        <taxon>Euglenophyceae</taxon>
        <taxon>Eutreptiales</taxon>
        <taxon>Eutreptiaceae</taxon>
        <taxon>Eutreptiella</taxon>
    </lineage>
</organism>
<protein>
    <recommendedName>
        <fullName evidence="1">DSBA-like thioredoxin domain-containing protein</fullName>
    </recommendedName>
</protein>
<dbReference type="EMBL" id="HBJA01016829">
    <property type="protein sequence ID" value="CAE0794312.1"/>
    <property type="molecule type" value="Transcribed_RNA"/>
</dbReference>
<evidence type="ECO:0000313" key="2">
    <source>
        <dbReference type="EMBL" id="CAE0794312.1"/>
    </source>
</evidence>
<dbReference type="PANTHER" id="PTHR13887:SF41">
    <property type="entry name" value="THIOREDOXIN SUPERFAMILY PROTEIN"/>
    <property type="match status" value="1"/>
</dbReference>
<name>A0A7S4FGT7_9EUGL</name>
<reference evidence="2" key="1">
    <citation type="submission" date="2021-01" db="EMBL/GenBank/DDBJ databases">
        <authorList>
            <person name="Corre E."/>
            <person name="Pelletier E."/>
            <person name="Niang G."/>
            <person name="Scheremetjew M."/>
            <person name="Finn R."/>
            <person name="Kale V."/>
            <person name="Holt S."/>
            <person name="Cochrane G."/>
            <person name="Meng A."/>
            <person name="Brown T."/>
            <person name="Cohen L."/>
        </authorList>
    </citation>
    <scope>NUCLEOTIDE SEQUENCE</scope>
    <source>
        <strain evidence="2">CCMP1594</strain>
    </source>
</reference>
<dbReference type="Pfam" id="PF01323">
    <property type="entry name" value="DSBA"/>
    <property type="match status" value="1"/>
</dbReference>
<proteinExistence type="predicted"/>
<dbReference type="InterPro" id="IPR036249">
    <property type="entry name" value="Thioredoxin-like_sf"/>
</dbReference>
<dbReference type="Gene3D" id="3.40.30.10">
    <property type="entry name" value="Glutaredoxin"/>
    <property type="match status" value="1"/>
</dbReference>
<evidence type="ECO:0000259" key="1">
    <source>
        <dbReference type="Pfam" id="PF01323"/>
    </source>
</evidence>
<dbReference type="CDD" id="cd03024">
    <property type="entry name" value="DsbA_FrnE"/>
    <property type="match status" value="1"/>
</dbReference>
<accession>A0A7S4FGT7</accession>